<name>A0A9X3HFT0_9FIRM</name>
<dbReference type="InterPro" id="IPR000792">
    <property type="entry name" value="Tscrpt_reg_LuxR_C"/>
</dbReference>
<dbReference type="InterPro" id="IPR039420">
    <property type="entry name" value="WalR-like"/>
</dbReference>
<dbReference type="RefSeq" id="WP_269721066.1">
    <property type="nucleotide sequence ID" value="NZ_CP101408.1"/>
</dbReference>
<dbReference type="PROSITE" id="PS50110">
    <property type="entry name" value="RESPONSE_REGULATORY"/>
    <property type="match status" value="1"/>
</dbReference>
<feature type="domain" description="Response regulatory" evidence="7">
    <location>
        <begin position="5"/>
        <end position="121"/>
    </location>
</feature>
<dbReference type="PRINTS" id="PR00038">
    <property type="entry name" value="HTHLUXR"/>
</dbReference>
<evidence type="ECO:0000256" key="5">
    <source>
        <dbReference type="PROSITE-ProRule" id="PRU00169"/>
    </source>
</evidence>
<protein>
    <submittedName>
        <fullName evidence="8">Response regulator transcription factor</fullName>
    </submittedName>
</protein>
<dbReference type="Pfam" id="PF00072">
    <property type="entry name" value="Response_reg"/>
    <property type="match status" value="1"/>
</dbReference>
<evidence type="ECO:0000256" key="3">
    <source>
        <dbReference type="ARBA" id="ARBA00023125"/>
    </source>
</evidence>
<dbReference type="InterPro" id="IPR016032">
    <property type="entry name" value="Sig_transdc_resp-reg_C-effctor"/>
</dbReference>
<organism evidence="8 9">
    <name type="scientific">Parvimonas micra</name>
    <dbReference type="NCBI Taxonomy" id="33033"/>
    <lineage>
        <taxon>Bacteria</taxon>
        <taxon>Bacillati</taxon>
        <taxon>Bacillota</taxon>
        <taxon>Tissierellia</taxon>
        <taxon>Tissierellales</taxon>
        <taxon>Peptoniphilaceae</taxon>
        <taxon>Parvimonas</taxon>
    </lineage>
</organism>
<dbReference type="PANTHER" id="PTHR43214">
    <property type="entry name" value="TWO-COMPONENT RESPONSE REGULATOR"/>
    <property type="match status" value="1"/>
</dbReference>
<dbReference type="InterPro" id="IPR058245">
    <property type="entry name" value="NreC/VraR/RcsB-like_REC"/>
</dbReference>
<dbReference type="InterPro" id="IPR011006">
    <property type="entry name" value="CheY-like_superfamily"/>
</dbReference>
<dbReference type="PROSITE" id="PS50043">
    <property type="entry name" value="HTH_LUXR_2"/>
    <property type="match status" value="1"/>
</dbReference>
<accession>A0A9X3HFT0</accession>
<reference evidence="8" key="1">
    <citation type="submission" date="2022-07" db="EMBL/GenBank/DDBJ databases">
        <title>Parvimonas micra travels from the subgingival sulcus of the human oral cavity to the colorectal adenocarcinoma.</title>
        <authorList>
            <person name="Conde-Perez K."/>
            <person name="Buetas E."/>
            <person name="Aja-Macaya P."/>
            <person name="Martin-De Arribas E."/>
            <person name="Iglesias-Corras I."/>
            <person name="Trigo-Tasende N."/>
            <person name="Nasser-Ali M."/>
            <person name="Estevez L.S."/>
            <person name="Rumbo-Feal S."/>
            <person name="Otero-Alen B."/>
            <person name="Noguera J.F."/>
            <person name="Concha A."/>
            <person name="Pardinas-Lopez S."/>
            <person name="Carda-Dieguez M."/>
            <person name="Gomez-Randulfe I."/>
            <person name="Martinez-Lago N."/>
            <person name="Ladra S."/>
            <person name="Aparicio L.A."/>
            <person name="Bou G."/>
            <person name="Mira A."/>
            <person name="Vallejo J.A."/>
            <person name="Poza M."/>
        </authorList>
    </citation>
    <scope>NUCLEOTIDE SEQUENCE</scope>
    <source>
        <strain evidence="8">PM79KC-AC-4</strain>
    </source>
</reference>
<sequence>MEKIKLVIVDDEKLIRSGLKMMLEGYDNLEIVAQAKDGKEGYELVKAYNADMVLMDIRMPEYSGLDGIRFIKNAGLETKILVLTTFRDVDYIIEAMNLGASGYLLKDSSDKEIYDAINLAYSGKVILDSEISNLLLINQEKSASEKNLDINLTEREKDYIKLVSKGYNNKEIANILFLSEGTVKNNISAILLKLNLRDRTQLAIFGHEHGIK</sequence>
<feature type="domain" description="HTH luxR-type" evidence="6">
    <location>
        <begin position="145"/>
        <end position="210"/>
    </location>
</feature>
<dbReference type="SMART" id="SM00421">
    <property type="entry name" value="HTH_LUXR"/>
    <property type="match status" value="1"/>
</dbReference>
<dbReference type="SUPFAM" id="SSF46894">
    <property type="entry name" value="C-terminal effector domain of the bipartite response regulators"/>
    <property type="match status" value="1"/>
</dbReference>
<evidence type="ECO:0000256" key="4">
    <source>
        <dbReference type="ARBA" id="ARBA00023163"/>
    </source>
</evidence>
<evidence type="ECO:0000313" key="9">
    <source>
        <dbReference type="Proteomes" id="UP001141458"/>
    </source>
</evidence>
<comment type="caution">
    <text evidence="8">The sequence shown here is derived from an EMBL/GenBank/DDBJ whole genome shotgun (WGS) entry which is preliminary data.</text>
</comment>
<evidence type="ECO:0000256" key="2">
    <source>
        <dbReference type="ARBA" id="ARBA00023015"/>
    </source>
</evidence>
<dbReference type="SUPFAM" id="SSF52172">
    <property type="entry name" value="CheY-like"/>
    <property type="match status" value="1"/>
</dbReference>
<gene>
    <name evidence="8" type="ORF">NND69_06375</name>
</gene>
<dbReference type="InterPro" id="IPR001789">
    <property type="entry name" value="Sig_transdc_resp-reg_receiver"/>
</dbReference>
<keyword evidence="3" id="KW-0238">DNA-binding</keyword>
<dbReference type="AlphaFoldDB" id="A0A9X3HFT0"/>
<dbReference type="PANTHER" id="PTHR43214:SF40">
    <property type="entry name" value="TRANSCRIPTIONAL REGULATORY PROTEIN LNRK"/>
    <property type="match status" value="1"/>
</dbReference>
<feature type="modified residue" description="4-aspartylphosphate" evidence="5">
    <location>
        <position position="56"/>
    </location>
</feature>
<dbReference type="GO" id="GO:0000160">
    <property type="term" value="P:phosphorelay signal transduction system"/>
    <property type="evidence" value="ECO:0007669"/>
    <property type="project" value="InterPro"/>
</dbReference>
<evidence type="ECO:0000256" key="1">
    <source>
        <dbReference type="ARBA" id="ARBA00022553"/>
    </source>
</evidence>
<keyword evidence="2" id="KW-0805">Transcription regulation</keyword>
<dbReference type="CDD" id="cd17535">
    <property type="entry name" value="REC_NarL-like"/>
    <property type="match status" value="1"/>
</dbReference>
<proteinExistence type="predicted"/>
<dbReference type="CDD" id="cd06170">
    <property type="entry name" value="LuxR_C_like"/>
    <property type="match status" value="1"/>
</dbReference>
<dbReference type="Pfam" id="PF00196">
    <property type="entry name" value="GerE"/>
    <property type="match status" value="1"/>
</dbReference>
<dbReference type="GO" id="GO:0006355">
    <property type="term" value="P:regulation of DNA-templated transcription"/>
    <property type="evidence" value="ECO:0007669"/>
    <property type="project" value="InterPro"/>
</dbReference>
<dbReference type="EMBL" id="JANDZV010000005">
    <property type="protein sequence ID" value="MCZ7407983.1"/>
    <property type="molecule type" value="Genomic_DNA"/>
</dbReference>
<dbReference type="Proteomes" id="UP001141458">
    <property type="component" value="Unassembled WGS sequence"/>
</dbReference>
<dbReference type="Gene3D" id="3.40.50.2300">
    <property type="match status" value="1"/>
</dbReference>
<keyword evidence="1 5" id="KW-0597">Phosphoprotein</keyword>
<evidence type="ECO:0000259" key="7">
    <source>
        <dbReference type="PROSITE" id="PS50110"/>
    </source>
</evidence>
<dbReference type="SMART" id="SM00448">
    <property type="entry name" value="REC"/>
    <property type="match status" value="1"/>
</dbReference>
<dbReference type="GO" id="GO:0003677">
    <property type="term" value="F:DNA binding"/>
    <property type="evidence" value="ECO:0007669"/>
    <property type="project" value="UniProtKB-KW"/>
</dbReference>
<keyword evidence="4" id="KW-0804">Transcription</keyword>
<dbReference type="PROSITE" id="PS00622">
    <property type="entry name" value="HTH_LUXR_1"/>
    <property type="match status" value="1"/>
</dbReference>
<evidence type="ECO:0000259" key="6">
    <source>
        <dbReference type="PROSITE" id="PS50043"/>
    </source>
</evidence>
<evidence type="ECO:0000313" key="8">
    <source>
        <dbReference type="EMBL" id="MCZ7407983.1"/>
    </source>
</evidence>